<dbReference type="AlphaFoldDB" id="I3W2G0"/>
<accession>I3W2G0</accession>
<geneLocation type="plasmid" evidence="1">
    <name>pNCPPB880-40</name>
</geneLocation>
<name>I3W2G0_PSESX</name>
<sequence length="68" mass="7922">MANPPDIPPQQVAELLPGEDLARLRLYAERYEWLRQRAVKIQGSDIWYSGNYLDLRVDIGLGHRNEDE</sequence>
<reference evidence="1" key="1">
    <citation type="submission" date="2012-01" db="EMBL/GenBank/DDBJ databases">
        <authorList>
            <person name="Summers A.O."/>
            <person name="Wireman J."/>
        </authorList>
    </citation>
    <scope>NUCLEOTIDE SEQUENCE</scope>
    <source>
        <strain evidence="1">NCPPB880</strain>
        <plasmid evidence="1">pNCPPB880-40</plasmid>
    </source>
</reference>
<organism evidence="1">
    <name type="scientific">Pseudomonas syringae</name>
    <dbReference type="NCBI Taxonomy" id="317"/>
    <lineage>
        <taxon>Bacteria</taxon>
        <taxon>Pseudomonadati</taxon>
        <taxon>Pseudomonadota</taxon>
        <taxon>Gammaproteobacteria</taxon>
        <taxon>Pseudomonadales</taxon>
        <taxon>Pseudomonadaceae</taxon>
        <taxon>Pseudomonas</taxon>
    </lineage>
</organism>
<proteinExistence type="predicted"/>
<protein>
    <submittedName>
        <fullName evidence="1">Uncharacterized protein</fullName>
    </submittedName>
</protein>
<keyword evidence="1" id="KW-0614">Plasmid</keyword>
<dbReference type="EMBL" id="JQ418534">
    <property type="protein sequence ID" value="AFK89787.1"/>
    <property type="molecule type" value="Genomic_DNA"/>
</dbReference>
<evidence type="ECO:0000313" key="1">
    <source>
        <dbReference type="EMBL" id="AFK89787.1"/>
    </source>
</evidence>